<dbReference type="EMBL" id="SSTE01015327">
    <property type="protein sequence ID" value="KAA0043191.1"/>
    <property type="molecule type" value="Genomic_DNA"/>
</dbReference>
<dbReference type="OrthoDB" id="1931687at2759"/>
<dbReference type="Pfam" id="PF14223">
    <property type="entry name" value="Retrotran_gag_2"/>
    <property type="match status" value="1"/>
</dbReference>
<proteinExistence type="predicted"/>
<dbReference type="PANTHER" id="PTHR31513">
    <property type="entry name" value="EPHRIN TYPE-B RECEPTOR"/>
    <property type="match status" value="1"/>
</dbReference>
<evidence type="ECO:0000256" key="1">
    <source>
        <dbReference type="SAM" id="MobiDB-lite"/>
    </source>
</evidence>
<accession>A0A5A7TNM4</accession>
<sequence length="407" mass="45815">MEIIREGPSASRSPVLDVDWTDVEEQASVGNARALNAIFNGVDLNVFKSINSCSTPKEAWKTLEVTYEGTSKVKISRLQLITSKFEAFRMTEVESVSDYNKRVLEIANESLLLDEKIPDSKIVRKVLRSLPRKFDMKVTVIEEAHDITTLKLDELFCSLLTFEMATADRESKKGKGIAFKSTHVSEEAVSDTEVNMNESIDLMIKQFSNVVKKFKNLNTAGSNTQNLINYKRKYDDIRPSQTTFTYKLWPRHHKDINQLVGATTDAVPSPDVHNRLSRSRSPRMAAPTSLHHDITKARKIPKRALPIIFFREVSPPLSDASNTSIIDSGGKSYGCSENAGAAGTYYDAVPRSLIVSNDNLSTQTDTLLLTFPKQPLWTNVYIQNHAKAFVPLFWSRVQLECFLTWTS</sequence>
<evidence type="ECO:0000313" key="2">
    <source>
        <dbReference type="EMBL" id="KAA0043191.1"/>
    </source>
</evidence>
<name>A0A5A7TNM4_CUCMM</name>
<reference evidence="2 3" key="1">
    <citation type="submission" date="2019-08" db="EMBL/GenBank/DDBJ databases">
        <title>Draft genome sequences of two oriental melons (Cucumis melo L. var makuwa).</title>
        <authorList>
            <person name="Kwon S.-Y."/>
        </authorList>
    </citation>
    <scope>NUCLEOTIDE SEQUENCE [LARGE SCALE GENOMIC DNA]</scope>
    <source>
        <strain evidence="3">cv. SW 3</strain>
        <tissue evidence="2">Leaf</tissue>
    </source>
</reference>
<evidence type="ECO:0000313" key="3">
    <source>
        <dbReference type="Proteomes" id="UP000321393"/>
    </source>
</evidence>
<dbReference type="PANTHER" id="PTHR31513:SF10">
    <property type="entry name" value="TYROSINE-PROTEIN KINASE EPHRIN TYPE A_B RECEPTOR-LIKE DOMAIN-CONTAINING PROTEIN"/>
    <property type="match status" value="1"/>
</dbReference>
<gene>
    <name evidence="2" type="ORF">E6C27_scaffold110G00600</name>
</gene>
<organism evidence="2 3">
    <name type="scientific">Cucumis melo var. makuwa</name>
    <name type="common">Oriental melon</name>
    <dbReference type="NCBI Taxonomy" id="1194695"/>
    <lineage>
        <taxon>Eukaryota</taxon>
        <taxon>Viridiplantae</taxon>
        <taxon>Streptophyta</taxon>
        <taxon>Embryophyta</taxon>
        <taxon>Tracheophyta</taxon>
        <taxon>Spermatophyta</taxon>
        <taxon>Magnoliopsida</taxon>
        <taxon>eudicotyledons</taxon>
        <taxon>Gunneridae</taxon>
        <taxon>Pentapetalae</taxon>
        <taxon>rosids</taxon>
        <taxon>fabids</taxon>
        <taxon>Cucurbitales</taxon>
        <taxon>Cucurbitaceae</taxon>
        <taxon>Benincaseae</taxon>
        <taxon>Cucumis</taxon>
    </lineage>
</organism>
<feature type="region of interest" description="Disordered" evidence="1">
    <location>
        <begin position="264"/>
        <end position="290"/>
    </location>
</feature>
<protein>
    <submittedName>
        <fullName evidence="2">Gag-pol polyprotein</fullName>
    </submittedName>
</protein>
<dbReference type="AlphaFoldDB" id="A0A5A7TNM4"/>
<comment type="caution">
    <text evidence="2">The sequence shown here is derived from an EMBL/GenBank/DDBJ whole genome shotgun (WGS) entry which is preliminary data.</text>
</comment>
<dbReference type="Proteomes" id="UP000321393">
    <property type="component" value="Unassembled WGS sequence"/>
</dbReference>